<organism evidence="7 8">
    <name type="scientific">Spiroplasma corruscae</name>
    <dbReference type="NCBI Taxonomy" id="216934"/>
    <lineage>
        <taxon>Bacteria</taxon>
        <taxon>Bacillati</taxon>
        <taxon>Mycoplasmatota</taxon>
        <taxon>Mollicutes</taxon>
        <taxon>Entomoplasmatales</taxon>
        <taxon>Spiroplasmataceae</taxon>
        <taxon>Spiroplasma</taxon>
    </lineage>
</organism>
<dbReference type="OrthoDB" id="9800643at2"/>
<dbReference type="EC" id="2.1.1.297" evidence="1"/>
<protein>
    <recommendedName>
        <fullName evidence="1">peptide chain release factor N(5)-glutamine methyltransferase</fullName>
        <ecNumber evidence="1">2.1.1.297</ecNumber>
    </recommendedName>
</protein>
<dbReference type="CDD" id="cd02440">
    <property type="entry name" value="AdoMet_MTases"/>
    <property type="match status" value="1"/>
</dbReference>
<keyword evidence="8" id="KW-1185">Reference proteome</keyword>
<dbReference type="PANTHER" id="PTHR18895">
    <property type="entry name" value="HEMK METHYLTRANSFERASE"/>
    <property type="match status" value="1"/>
</dbReference>
<dbReference type="NCBIfam" id="TIGR03534">
    <property type="entry name" value="RF_mod_PrmC"/>
    <property type="match status" value="1"/>
</dbReference>
<evidence type="ECO:0000313" key="7">
    <source>
        <dbReference type="EMBL" id="ASP28733.1"/>
    </source>
</evidence>
<keyword evidence="2 7" id="KW-0489">Methyltransferase</keyword>
<dbReference type="EMBL" id="CP022535">
    <property type="protein sequence ID" value="ASP28733.1"/>
    <property type="molecule type" value="Genomic_DNA"/>
</dbReference>
<reference evidence="7 8" key="1">
    <citation type="submission" date="2017-07" db="EMBL/GenBank/DDBJ databases">
        <title>Complete genome sequence of Spiroplasma corruscae EC-1 (DSM 19793).</title>
        <authorList>
            <person name="Tsai Y.-M."/>
            <person name="Lo W.-S."/>
            <person name="Kuo C.-H."/>
        </authorList>
    </citation>
    <scope>NUCLEOTIDE SEQUENCE [LARGE SCALE GENOMIC DNA]</scope>
    <source>
        <strain evidence="7 8">EC-1</strain>
    </source>
</reference>
<dbReference type="SUPFAM" id="SSF53335">
    <property type="entry name" value="S-adenosyl-L-methionine-dependent methyltransferases"/>
    <property type="match status" value="1"/>
</dbReference>
<evidence type="ECO:0000256" key="3">
    <source>
        <dbReference type="ARBA" id="ARBA00022679"/>
    </source>
</evidence>
<dbReference type="InterPro" id="IPR004556">
    <property type="entry name" value="HemK-like"/>
</dbReference>
<proteinExistence type="predicted"/>
<dbReference type="GO" id="GO:0102559">
    <property type="term" value="F:peptide chain release factor N(5)-glutamine methyltransferase activity"/>
    <property type="evidence" value="ECO:0007669"/>
    <property type="project" value="UniProtKB-EC"/>
</dbReference>
<dbReference type="Gene3D" id="3.40.50.150">
    <property type="entry name" value="Vaccinia Virus protein VP39"/>
    <property type="match status" value="1"/>
</dbReference>
<evidence type="ECO:0000256" key="2">
    <source>
        <dbReference type="ARBA" id="ARBA00022603"/>
    </source>
</evidence>
<dbReference type="InterPro" id="IPR007848">
    <property type="entry name" value="Small_mtfrase_dom"/>
</dbReference>
<dbReference type="RefSeq" id="WP_094049742.1">
    <property type="nucleotide sequence ID" value="NZ_CP022535.1"/>
</dbReference>
<evidence type="ECO:0000256" key="5">
    <source>
        <dbReference type="ARBA" id="ARBA00048391"/>
    </source>
</evidence>
<comment type="catalytic activity">
    <reaction evidence="5">
        <text>L-glutaminyl-[peptide chain release factor] + S-adenosyl-L-methionine = N(5)-methyl-L-glutaminyl-[peptide chain release factor] + S-adenosyl-L-homocysteine + H(+)</text>
        <dbReference type="Rhea" id="RHEA:42896"/>
        <dbReference type="Rhea" id="RHEA-COMP:10271"/>
        <dbReference type="Rhea" id="RHEA-COMP:10272"/>
        <dbReference type="ChEBI" id="CHEBI:15378"/>
        <dbReference type="ChEBI" id="CHEBI:30011"/>
        <dbReference type="ChEBI" id="CHEBI:57856"/>
        <dbReference type="ChEBI" id="CHEBI:59789"/>
        <dbReference type="ChEBI" id="CHEBI:61891"/>
        <dbReference type="EC" id="2.1.1.297"/>
    </reaction>
</comment>
<dbReference type="Pfam" id="PF05175">
    <property type="entry name" value="MTS"/>
    <property type="match status" value="1"/>
</dbReference>
<dbReference type="KEGG" id="scou:SCORR_v1c09610"/>
<evidence type="ECO:0000256" key="4">
    <source>
        <dbReference type="ARBA" id="ARBA00022691"/>
    </source>
</evidence>
<gene>
    <name evidence="7" type="primary">hemK</name>
    <name evidence="7" type="ORF">SCORR_v1c09610</name>
</gene>
<dbReference type="Proteomes" id="UP000203229">
    <property type="component" value="Chromosome"/>
</dbReference>
<name>A0A222ERA7_9MOLU</name>
<dbReference type="AlphaFoldDB" id="A0A222ERA7"/>
<evidence type="ECO:0000256" key="1">
    <source>
        <dbReference type="ARBA" id="ARBA00012771"/>
    </source>
</evidence>
<accession>A0A222ERA7</accession>
<dbReference type="InterPro" id="IPR019874">
    <property type="entry name" value="RF_methyltr_PrmC"/>
</dbReference>
<feature type="domain" description="Methyltransferase small" evidence="6">
    <location>
        <begin position="87"/>
        <end position="182"/>
    </location>
</feature>
<dbReference type="InterPro" id="IPR029063">
    <property type="entry name" value="SAM-dependent_MTases_sf"/>
</dbReference>
<dbReference type="GO" id="GO:0032259">
    <property type="term" value="P:methylation"/>
    <property type="evidence" value="ECO:0007669"/>
    <property type="project" value="UniProtKB-KW"/>
</dbReference>
<dbReference type="NCBIfam" id="TIGR00536">
    <property type="entry name" value="hemK_fam"/>
    <property type="match status" value="1"/>
</dbReference>
<dbReference type="PANTHER" id="PTHR18895:SF74">
    <property type="entry name" value="MTRF1L RELEASE FACTOR GLUTAMINE METHYLTRANSFERASE"/>
    <property type="match status" value="1"/>
</dbReference>
<dbReference type="InterPro" id="IPR050320">
    <property type="entry name" value="N5-glutamine_MTase"/>
</dbReference>
<evidence type="ECO:0000259" key="6">
    <source>
        <dbReference type="Pfam" id="PF05175"/>
    </source>
</evidence>
<sequence length="271" mass="32154">MMKIKDIKDKVLNINDSILQKYIIKEVLQKEFFFDDENVEKQEYKLFKKINKGLKKGKTIDYIIGKRFFFKNYFYVNKNTLVPRKETELIVEEVLKLNLLNKNVVDVCCGSGCIGISIKKEYKDCNLYLSDISKKALKVANKNLCYLNVDAKVFNSNYLKFIYKNNIKPDIITINPPYIGKKDILLDKKVHKNEPKKALFAKENGLYFYKKLLENLDGLFKINKNLIIYVEFGYNQKKKLEEIFCLNGVKYIIEFKKDYSNIWRYFILKKV</sequence>
<evidence type="ECO:0000313" key="8">
    <source>
        <dbReference type="Proteomes" id="UP000203229"/>
    </source>
</evidence>
<keyword evidence="4" id="KW-0949">S-adenosyl-L-methionine</keyword>
<keyword evidence="3 7" id="KW-0808">Transferase</keyword>